<feature type="transmembrane region" description="Helical" evidence="2">
    <location>
        <begin position="330"/>
        <end position="356"/>
    </location>
</feature>
<feature type="compositionally biased region" description="Basic and acidic residues" evidence="1">
    <location>
        <begin position="520"/>
        <end position="534"/>
    </location>
</feature>
<dbReference type="EMBL" id="JAZHPZ010000005">
    <property type="protein sequence ID" value="MEF2966827.1"/>
    <property type="molecule type" value="Genomic_DNA"/>
</dbReference>
<dbReference type="Proteomes" id="UP001306950">
    <property type="component" value="Unassembled WGS sequence"/>
</dbReference>
<dbReference type="Gene3D" id="2.60.40.10">
    <property type="entry name" value="Immunoglobulins"/>
    <property type="match status" value="1"/>
</dbReference>
<dbReference type="InterPro" id="IPR014867">
    <property type="entry name" value="Spore_coat_CotH_CotH2/3/7"/>
</dbReference>
<keyword evidence="4" id="KW-1185">Reference proteome</keyword>
<feature type="transmembrane region" description="Helical" evidence="2">
    <location>
        <begin position="101"/>
        <end position="122"/>
    </location>
</feature>
<feature type="transmembrane region" description="Helical" evidence="2">
    <location>
        <begin position="165"/>
        <end position="186"/>
    </location>
</feature>
<feature type="transmembrane region" description="Helical" evidence="2">
    <location>
        <begin position="233"/>
        <end position="257"/>
    </location>
</feature>
<evidence type="ECO:0000256" key="2">
    <source>
        <dbReference type="SAM" id="Phobius"/>
    </source>
</evidence>
<dbReference type="InterPro" id="IPR013783">
    <property type="entry name" value="Ig-like_fold"/>
</dbReference>
<keyword evidence="2" id="KW-0812">Transmembrane</keyword>
<evidence type="ECO:0000313" key="4">
    <source>
        <dbReference type="Proteomes" id="UP001306950"/>
    </source>
</evidence>
<feature type="transmembrane region" description="Helical" evidence="2">
    <location>
        <begin position="134"/>
        <end position="153"/>
    </location>
</feature>
<dbReference type="Pfam" id="PF16933">
    <property type="entry name" value="PelG"/>
    <property type="match status" value="1"/>
</dbReference>
<organism evidence="3 4">
    <name type="scientific">Paenibacillus haidiansis</name>
    <dbReference type="NCBI Taxonomy" id="1574488"/>
    <lineage>
        <taxon>Bacteria</taxon>
        <taxon>Bacillati</taxon>
        <taxon>Bacillota</taxon>
        <taxon>Bacilli</taxon>
        <taxon>Bacillales</taxon>
        <taxon>Paenibacillaceae</taxon>
        <taxon>Paenibacillus</taxon>
    </lineage>
</organism>
<feature type="transmembrane region" description="Helical" evidence="2">
    <location>
        <begin position="65"/>
        <end position="89"/>
    </location>
</feature>
<feature type="transmembrane region" description="Helical" evidence="2">
    <location>
        <begin position="277"/>
        <end position="295"/>
    </location>
</feature>
<feature type="transmembrane region" description="Helical" evidence="2">
    <location>
        <begin position="423"/>
        <end position="442"/>
    </location>
</feature>
<comment type="caution">
    <text evidence="3">The sequence shown here is derived from an EMBL/GenBank/DDBJ whole genome shotgun (WGS) entry which is preliminary data.</text>
</comment>
<feature type="transmembrane region" description="Helical" evidence="2">
    <location>
        <begin position="477"/>
        <end position="497"/>
    </location>
</feature>
<protein>
    <submittedName>
        <fullName evidence="3">Exopolysaccharide Pel transporter PelG</fullName>
    </submittedName>
</protein>
<feature type="transmembrane region" description="Helical" evidence="2">
    <location>
        <begin position="398"/>
        <end position="417"/>
    </location>
</feature>
<evidence type="ECO:0000256" key="1">
    <source>
        <dbReference type="SAM" id="MobiDB-lite"/>
    </source>
</evidence>
<reference evidence="3 4" key="1">
    <citation type="submission" date="2024-02" db="EMBL/GenBank/DDBJ databases">
        <title>A nitrogen-fixing paenibacillus bacterium.</title>
        <authorList>
            <person name="Zhang W.L."/>
            <person name="Chen S.F."/>
        </authorList>
    </citation>
    <scope>NUCLEOTIDE SEQUENCE [LARGE SCALE GENOMIC DNA]</scope>
    <source>
        <strain evidence="3 4">M1</strain>
    </source>
</reference>
<dbReference type="PANTHER" id="PTHR40050:SF1">
    <property type="entry name" value="INNER SPORE COAT PROTEIN H"/>
    <property type="match status" value="1"/>
</dbReference>
<keyword evidence="2" id="KW-0472">Membrane</keyword>
<dbReference type="PANTHER" id="PTHR40050">
    <property type="entry name" value="INNER SPORE COAT PROTEIN H"/>
    <property type="match status" value="1"/>
</dbReference>
<dbReference type="Pfam" id="PF08757">
    <property type="entry name" value="CotH"/>
    <property type="match status" value="1"/>
</dbReference>
<feature type="transmembrane region" description="Helical" evidence="2">
    <location>
        <begin position="21"/>
        <end position="45"/>
    </location>
</feature>
<keyword evidence="2" id="KW-1133">Transmembrane helix</keyword>
<name>A0ABU7VV72_9BACL</name>
<feature type="compositionally biased region" description="Low complexity" evidence="1">
    <location>
        <begin position="508"/>
        <end position="519"/>
    </location>
</feature>
<accession>A0ABU7VV72</accession>
<sequence>MAGIGFELRKLFREQGLINNVKAYAFSALTTVGPMILSMFLVVALQRMMTRNHASYLDWELYIATVQYAFIFSIIITSGLSMVLTRFIADMIFEKKYDRLLSSYYGALMICLPVSGVAAWLFLREVEAGPDYKLAAYLFFMILVVIWFQSVYLSALKDYMRIVRTFAIGVAAALVSGWLLLGFTGLNRTTAALAAIDIGFILVALLSSYHFEQVFPARRERLYFAFLAYFRKYPSLFFIGTFIYAGIYIHSFVYWFGKRGALVAEQFWTSPFYDLPVFYAFVSVIPTLVTFVVSVETRFYEKFRMYYKQVIEGGTLQEMARAKKEMQRTLMLEISFLMELQLLFTIISLAMGMKLLPGTGFTMEQIDVFALLALGYFLFIIMFVLLHLLMYFDDRKGVLWIGAAFAVLSAAGSYWTYLAESDGLGMFVASFLGLAAALLRLMHVLGNIDYYTFCMQPIHTARSKASSAHRKLTGKPLAAILVLSLGSMLLTGCGDFFSAGTEPVQQSSASASAFASEQPPAKEEAHSRITEDKRIYERDDDDSIKALYVTVLPGKAEKVQDGLNWYALNRITDRYSEENLEVIVQEGAPGGSGPQQGMFGYGDTEANGKISLRGNTARYASQKSYKIRLYDEAGTWLNQRTINLNKHSFDFSRVRNKLTFDLLETIPDITSLRTQFVHLYVKDLSEGAAGKGYENYGLYTQIEQPNEMFLKSHWLDPYGQLYKVAFFEFFRYPDQIKSQSDPAYDKAAFETILEIKGYEDHDKLIAMLDDVNNMSIPIDEVMAKHFDLDNYLTWLAVNILTDNMDTDANNFYLYSPLNSDKWYFLPWDYDGGWGVQRMEKSISDYQNGLSNYWGSVLHNRYFRSEAHIQQLKDKIEEISKYINKETVSRQLGTYEATVRPFLESAPDIGFLPQQTSRLTEEFKYIENVPAMGKQLFLEDLEKPKPFYLDDVETGPDGKQNYSWGLSFDFQGDDLLYDLTVAKDPHFTQPVFEKKDLAVNSFSAPGLPAGTYYWKVVVRDPEGHKQIAFDKYFDTEEQPYYGIREFEVE</sequence>
<dbReference type="RefSeq" id="WP_331847035.1">
    <property type="nucleotide sequence ID" value="NZ_JAZHPZ010000005.1"/>
</dbReference>
<dbReference type="InterPro" id="IPR031617">
    <property type="entry name" value="PelG"/>
</dbReference>
<feature type="transmembrane region" description="Helical" evidence="2">
    <location>
        <begin position="368"/>
        <end position="391"/>
    </location>
</feature>
<feature type="transmembrane region" description="Helical" evidence="2">
    <location>
        <begin position="192"/>
        <end position="212"/>
    </location>
</feature>
<proteinExistence type="predicted"/>
<evidence type="ECO:0000313" key="3">
    <source>
        <dbReference type="EMBL" id="MEF2966827.1"/>
    </source>
</evidence>
<feature type="region of interest" description="Disordered" evidence="1">
    <location>
        <begin position="508"/>
        <end position="534"/>
    </location>
</feature>
<gene>
    <name evidence="3" type="primary">pelG</name>
    <name evidence="3" type="ORF">V3851_13375</name>
</gene>